<evidence type="ECO:0000256" key="1">
    <source>
        <dbReference type="ARBA" id="ARBA00001966"/>
    </source>
</evidence>
<dbReference type="SFLD" id="SFLDG01123">
    <property type="entry name" value="methyltransferase_(Class_B)"/>
    <property type="match status" value="1"/>
</dbReference>
<dbReference type="InterPro" id="IPR058240">
    <property type="entry name" value="rSAM_sf"/>
</dbReference>
<gene>
    <name evidence="10" type="ORF">H8730_04250</name>
</gene>
<name>A0A926DRL7_9FIRM</name>
<dbReference type="Gene3D" id="3.80.30.20">
    <property type="entry name" value="tm_1862 like domain"/>
    <property type="match status" value="1"/>
</dbReference>
<sequence length="388" mass="45252">MSLLTVGAMLPKDWEIHYVDLAYESVQEWTYDMVFMSPSTTQSQEAYGYACQFRDRGARIVMGGPHASVCPDEVLQYADVVFAGEAEDTMRQFLREWSSLSQKKMYRASTHPDLGQSPVPLYSLAVKYPYSSIPIQWSRGCPHQCHFCSSSSIYGKRIRRKSLGQLKAELEMIQKCWKRPFLFFTDDNLFIEEQSGTELLSLLQQFRLDWYGFTDVSLYEKEKLCRQLRSSGCRKVLIGFESLNPANLAAIQHTQWKKRRLEQYWQAISVIQREGIGVIGSFVLGLDEDEASTFERLYQFIYDSCLYGTNLTIATPYPGTRYYEQMKREGRLLTEDWSRYDGFTLVHSLPKMTRNVFMDAYDRLIERINSTQRLQHVVEYFKRIGERA</sequence>
<dbReference type="InterPro" id="IPR023404">
    <property type="entry name" value="rSAM_horseshoe"/>
</dbReference>
<keyword evidence="11" id="KW-1185">Reference proteome</keyword>
<keyword evidence="6" id="KW-0408">Iron</keyword>
<dbReference type="Pfam" id="PF04055">
    <property type="entry name" value="Radical_SAM"/>
    <property type="match status" value="1"/>
</dbReference>
<dbReference type="Pfam" id="PF02310">
    <property type="entry name" value="B12-binding"/>
    <property type="match status" value="1"/>
</dbReference>
<dbReference type="RefSeq" id="WP_249289429.1">
    <property type="nucleotide sequence ID" value="NZ_JACRSQ010000004.1"/>
</dbReference>
<feature type="domain" description="B12-binding" evidence="8">
    <location>
        <begin position="1"/>
        <end position="104"/>
    </location>
</feature>
<dbReference type="InterPro" id="IPR006638">
    <property type="entry name" value="Elp3/MiaA/NifB-like_rSAM"/>
</dbReference>
<dbReference type="SMART" id="SM00729">
    <property type="entry name" value="Elp3"/>
    <property type="match status" value="1"/>
</dbReference>
<organism evidence="10 11">
    <name type="scientific">Bianquea renquensis</name>
    <dbReference type="NCBI Taxonomy" id="2763661"/>
    <lineage>
        <taxon>Bacteria</taxon>
        <taxon>Bacillati</taxon>
        <taxon>Bacillota</taxon>
        <taxon>Clostridia</taxon>
        <taxon>Eubacteriales</taxon>
        <taxon>Bianqueaceae</taxon>
        <taxon>Bianquea</taxon>
    </lineage>
</organism>
<accession>A0A926DRL7</accession>
<dbReference type="InterPro" id="IPR051198">
    <property type="entry name" value="BchE-like"/>
</dbReference>
<evidence type="ECO:0000259" key="8">
    <source>
        <dbReference type="PROSITE" id="PS51332"/>
    </source>
</evidence>
<keyword evidence="2" id="KW-0489">Methyltransferase</keyword>
<evidence type="ECO:0000313" key="11">
    <source>
        <dbReference type="Proteomes" id="UP000657006"/>
    </source>
</evidence>
<dbReference type="GO" id="GO:0031419">
    <property type="term" value="F:cobalamin binding"/>
    <property type="evidence" value="ECO:0007669"/>
    <property type="project" value="InterPro"/>
</dbReference>
<dbReference type="GO" id="GO:0046872">
    <property type="term" value="F:metal ion binding"/>
    <property type="evidence" value="ECO:0007669"/>
    <property type="project" value="UniProtKB-KW"/>
</dbReference>
<dbReference type="Gene3D" id="3.40.50.280">
    <property type="entry name" value="Cobalamin-binding domain"/>
    <property type="match status" value="1"/>
</dbReference>
<keyword evidence="5" id="KW-0479">Metal-binding</keyword>
<proteinExistence type="predicted"/>
<comment type="caution">
    <text evidence="10">The sequence shown here is derived from an EMBL/GenBank/DDBJ whole genome shotgun (WGS) entry which is preliminary data.</text>
</comment>
<dbReference type="GO" id="GO:0051539">
    <property type="term" value="F:4 iron, 4 sulfur cluster binding"/>
    <property type="evidence" value="ECO:0007669"/>
    <property type="project" value="UniProtKB-KW"/>
</dbReference>
<dbReference type="SUPFAM" id="SSF102114">
    <property type="entry name" value="Radical SAM enzymes"/>
    <property type="match status" value="1"/>
</dbReference>
<dbReference type="GO" id="GO:0005829">
    <property type="term" value="C:cytosol"/>
    <property type="evidence" value="ECO:0007669"/>
    <property type="project" value="TreeGrafter"/>
</dbReference>
<comment type="cofactor">
    <cofactor evidence="1">
        <name>[4Fe-4S] cluster</name>
        <dbReference type="ChEBI" id="CHEBI:49883"/>
    </cofactor>
</comment>
<dbReference type="Proteomes" id="UP000657006">
    <property type="component" value="Unassembled WGS sequence"/>
</dbReference>
<evidence type="ECO:0000256" key="4">
    <source>
        <dbReference type="ARBA" id="ARBA00022691"/>
    </source>
</evidence>
<keyword evidence="7" id="KW-0411">Iron-sulfur</keyword>
<evidence type="ECO:0000313" key="10">
    <source>
        <dbReference type="EMBL" id="MBC8542758.1"/>
    </source>
</evidence>
<feature type="domain" description="Radical SAM core" evidence="9">
    <location>
        <begin position="127"/>
        <end position="344"/>
    </location>
</feature>
<dbReference type="PROSITE" id="PS51332">
    <property type="entry name" value="B12_BINDING"/>
    <property type="match status" value="1"/>
</dbReference>
<evidence type="ECO:0000259" key="9">
    <source>
        <dbReference type="PROSITE" id="PS51918"/>
    </source>
</evidence>
<dbReference type="CDD" id="cd01335">
    <property type="entry name" value="Radical_SAM"/>
    <property type="match status" value="1"/>
</dbReference>
<dbReference type="SFLD" id="SFLDS00029">
    <property type="entry name" value="Radical_SAM"/>
    <property type="match status" value="1"/>
</dbReference>
<dbReference type="InterPro" id="IPR034466">
    <property type="entry name" value="Methyltransferase_Class_B"/>
</dbReference>
<evidence type="ECO:0000256" key="3">
    <source>
        <dbReference type="ARBA" id="ARBA00022679"/>
    </source>
</evidence>
<evidence type="ECO:0000256" key="6">
    <source>
        <dbReference type="ARBA" id="ARBA00023004"/>
    </source>
</evidence>
<dbReference type="AlphaFoldDB" id="A0A926DRL7"/>
<dbReference type="PANTHER" id="PTHR43409">
    <property type="entry name" value="ANAEROBIC MAGNESIUM-PROTOPORPHYRIN IX MONOMETHYL ESTER CYCLASE-RELATED"/>
    <property type="match status" value="1"/>
</dbReference>
<dbReference type="EMBL" id="JACRSQ010000004">
    <property type="protein sequence ID" value="MBC8542758.1"/>
    <property type="molecule type" value="Genomic_DNA"/>
</dbReference>
<keyword evidence="4" id="KW-0949">S-adenosyl-L-methionine</keyword>
<reference evidence="10" key="1">
    <citation type="submission" date="2020-08" db="EMBL/GenBank/DDBJ databases">
        <title>Genome public.</title>
        <authorList>
            <person name="Liu C."/>
            <person name="Sun Q."/>
        </authorList>
    </citation>
    <scope>NUCLEOTIDE SEQUENCE</scope>
    <source>
        <strain evidence="10">NSJ-32</strain>
    </source>
</reference>
<dbReference type="SFLD" id="SFLDG01082">
    <property type="entry name" value="B12-binding_domain_containing"/>
    <property type="match status" value="1"/>
</dbReference>
<dbReference type="InterPro" id="IPR006158">
    <property type="entry name" value="Cobalamin-bd"/>
</dbReference>
<dbReference type="InterPro" id="IPR007197">
    <property type="entry name" value="rSAM"/>
</dbReference>
<evidence type="ECO:0000256" key="2">
    <source>
        <dbReference type="ARBA" id="ARBA00022603"/>
    </source>
</evidence>
<evidence type="ECO:0000256" key="7">
    <source>
        <dbReference type="ARBA" id="ARBA00023014"/>
    </source>
</evidence>
<evidence type="ECO:0000256" key="5">
    <source>
        <dbReference type="ARBA" id="ARBA00022723"/>
    </source>
</evidence>
<dbReference type="PROSITE" id="PS51918">
    <property type="entry name" value="RADICAL_SAM"/>
    <property type="match status" value="1"/>
</dbReference>
<dbReference type="PANTHER" id="PTHR43409:SF7">
    <property type="entry name" value="BLL1977 PROTEIN"/>
    <property type="match status" value="1"/>
</dbReference>
<keyword evidence="3" id="KW-0808">Transferase</keyword>
<dbReference type="GO" id="GO:0003824">
    <property type="term" value="F:catalytic activity"/>
    <property type="evidence" value="ECO:0007669"/>
    <property type="project" value="InterPro"/>
</dbReference>
<protein>
    <submittedName>
        <fullName evidence="10">Radical SAM protein</fullName>
    </submittedName>
</protein>